<keyword evidence="1" id="KW-0732">Signal</keyword>
<reference evidence="2 3" key="1">
    <citation type="journal article" date="2020" name="Mol. Biol. Evol.">
        <title>Distinct Expression and Methylation Patterns for Genes with Different Fates following a Single Whole-Genome Duplication in Flowering Plants.</title>
        <authorList>
            <person name="Shi T."/>
            <person name="Rahmani R.S."/>
            <person name="Gugger P.F."/>
            <person name="Wang M."/>
            <person name="Li H."/>
            <person name="Zhang Y."/>
            <person name="Li Z."/>
            <person name="Wang Q."/>
            <person name="Van de Peer Y."/>
            <person name="Marchal K."/>
            <person name="Chen J."/>
        </authorList>
    </citation>
    <scope>NUCLEOTIDE SEQUENCE [LARGE SCALE GENOMIC DNA]</scope>
    <source>
        <tissue evidence="2">Leaf</tissue>
    </source>
</reference>
<evidence type="ECO:0000313" key="3">
    <source>
        <dbReference type="Proteomes" id="UP000607653"/>
    </source>
</evidence>
<dbReference type="AlphaFoldDB" id="A0A822Z9U0"/>
<proteinExistence type="predicted"/>
<name>A0A822Z9U0_NELNU</name>
<evidence type="ECO:0000256" key="1">
    <source>
        <dbReference type="SAM" id="SignalP"/>
    </source>
</evidence>
<sequence>MGIHLVAVVKLPLLHWFKLSPLFWPFNLYLPLVRHLPRMCNTISTASSLLAFRLRQILAQGPHHRPNGQGRMERAFHLFIQELLSPPARLRHGSLEEASFHAFVSLAI</sequence>
<organism evidence="2 3">
    <name type="scientific">Nelumbo nucifera</name>
    <name type="common">Sacred lotus</name>
    <dbReference type="NCBI Taxonomy" id="4432"/>
    <lineage>
        <taxon>Eukaryota</taxon>
        <taxon>Viridiplantae</taxon>
        <taxon>Streptophyta</taxon>
        <taxon>Embryophyta</taxon>
        <taxon>Tracheophyta</taxon>
        <taxon>Spermatophyta</taxon>
        <taxon>Magnoliopsida</taxon>
        <taxon>Proteales</taxon>
        <taxon>Nelumbonaceae</taxon>
        <taxon>Nelumbo</taxon>
    </lineage>
</organism>
<keyword evidence="3" id="KW-1185">Reference proteome</keyword>
<protein>
    <submittedName>
        <fullName evidence="2">Uncharacterized protein</fullName>
    </submittedName>
</protein>
<feature type="chain" id="PRO_5033009103" evidence="1">
    <location>
        <begin position="17"/>
        <end position="108"/>
    </location>
</feature>
<comment type="caution">
    <text evidence="2">The sequence shown here is derived from an EMBL/GenBank/DDBJ whole genome shotgun (WGS) entry which is preliminary data.</text>
</comment>
<evidence type="ECO:0000313" key="2">
    <source>
        <dbReference type="EMBL" id="DAD41340.1"/>
    </source>
</evidence>
<accession>A0A822Z9U0</accession>
<gene>
    <name evidence="2" type="ORF">HUJ06_015663</name>
</gene>
<dbReference type="EMBL" id="DUZY01000005">
    <property type="protein sequence ID" value="DAD41340.1"/>
    <property type="molecule type" value="Genomic_DNA"/>
</dbReference>
<feature type="signal peptide" evidence="1">
    <location>
        <begin position="1"/>
        <end position="16"/>
    </location>
</feature>
<dbReference type="Proteomes" id="UP000607653">
    <property type="component" value="Unassembled WGS sequence"/>
</dbReference>